<dbReference type="Proteomes" id="UP000030655">
    <property type="component" value="Unassembled WGS sequence"/>
</dbReference>
<protein>
    <recommendedName>
        <fullName evidence="3">Ricin B lectin domain-containing protein</fullName>
    </recommendedName>
</protein>
<name>A0A059EY49_9MICR</name>
<evidence type="ECO:0008006" key="3">
    <source>
        <dbReference type="Google" id="ProtNLM"/>
    </source>
</evidence>
<accession>A0A059EY49</accession>
<dbReference type="EMBL" id="KK365215">
    <property type="protein sequence ID" value="KCZ79963.1"/>
    <property type="molecule type" value="Genomic_DNA"/>
</dbReference>
<dbReference type="VEuPathDB" id="MicrosporidiaDB:H312_02652"/>
<reference evidence="2" key="1">
    <citation type="submission" date="2013-02" db="EMBL/GenBank/DDBJ databases">
        <authorList>
            <consortium name="The Broad Institute Genome Sequencing Platform"/>
            <person name="Cuomo C."/>
            <person name="Becnel J."/>
            <person name="Sanscrainte N."/>
            <person name="Walker B."/>
            <person name="Young S.K."/>
            <person name="Zeng Q."/>
            <person name="Gargeya S."/>
            <person name="Fitzgerald M."/>
            <person name="Haas B."/>
            <person name="Abouelleil A."/>
            <person name="Alvarado L."/>
            <person name="Arachchi H.M."/>
            <person name="Berlin A.M."/>
            <person name="Chapman S.B."/>
            <person name="Dewar J."/>
            <person name="Goldberg J."/>
            <person name="Griggs A."/>
            <person name="Gujja S."/>
            <person name="Hansen M."/>
            <person name="Howarth C."/>
            <person name="Imamovic A."/>
            <person name="Larimer J."/>
            <person name="McCowan C."/>
            <person name="Murphy C."/>
            <person name="Neiman D."/>
            <person name="Pearson M."/>
            <person name="Priest M."/>
            <person name="Roberts A."/>
            <person name="Saif S."/>
            <person name="Shea T."/>
            <person name="Sisk P."/>
            <person name="Sykes S."/>
            <person name="Wortman J."/>
            <person name="Nusbaum C."/>
            <person name="Birren B."/>
        </authorList>
    </citation>
    <scope>NUCLEOTIDE SEQUENCE [LARGE SCALE GENOMIC DNA]</scope>
    <source>
        <strain evidence="2">PRA339</strain>
    </source>
</reference>
<dbReference type="HOGENOM" id="CLU_1327277_0_0_1"/>
<proteinExistence type="predicted"/>
<dbReference type="AlphaFoldDB" id="A0A059EY49"/>
<keyword evidence="2" id="KW-1185">Reference proteome</keyword>
<evidence type="ECO:0000313" key="2">
    <source>
        <dbReference type="Proteomes" id="UP000030655"/>
    </source>
</evidence>
<gene>
    <name evidence="1" type="ORF">H312_02652</name>
</gene>
<reference evidence="1 2" key="2">
    <citation type="submission" date="2014-03" db="EMBL/GenBank/DDBJ databases">
        <title>The Genome Sequence of Anncaliia algerae insect isolate PRA339.</title>
        <authorList>
            <consortium name="The Broad Institute Genome Sequencing Platform"/>
            <consortium name="The Broad Institute Genome Sequencing Center for Infectious Disease"/>
            <person name="Cuomo C."/>
            <person name="Becnel J."/>
            <person name="Sanscrainte N."/>
            <person name="Walker B."/>
            <person name="Young S.K."/>
            <person name="Zeng Q."/>
            <person name="Gargeya S."/>
            <person name="Fitzgerald M."/>
            <person name="Haas B."/>
            <person name="Abouelleil A."/>
            <person name="Alvarado L."/>
            <person name="Arachchi H.M."/>
            <person name="Berlin A.M."/>
            <person name="Chapman S.B."/>
            <person name="Dewar J."/>
            <person name="Goldberg J."/>
            <person name="Griggs A."/>
            <person name="Gujja S."/>
            <person name="Hansen M."/>
            <person name="Howarth C."/>
            <person name="Imamovic A."/>
            <person name="Larimer J."/>
            <person name="McCowan C."/>
            <person name="Murphy C."/>
            <person name="Neiman D."/>
            <person name="Pearson M."/>
            <person name="Priest M."/>
            <person name="Roberts A."/>
            <person name="Saif S."/>
            <person name="Shea T."/>
            <person name="Sisk P."/>
            <person name="Sykes S."/>
            <person name="Wortman J."/>
            <person name="Nusbaum C."/>
            <person name="Birren B."/>
        </authorList>
    </citation>
    <scope>NUCLEOTIDE SEQUENCE [LARGE SCALE GENOMIC DNA]</scope>
    <source>
        <strain evidence="1 2">PRA339</strain>
    </source>
</reference>
<organism evidence="1 2">
    <name type="scientific">Anncaliia algerae PRA339</name>
    <dbReference type="NCBI Taxonomy" id="1288291"/>
    <lineage>
        <taxon>Eukaryota</taxon>
        <taxon>Fungi</taxon>
        <taxon>Fungi incertae sedis</taxon>
        <taxon>Microsporidia</taxon>
        <taxon>Tubulinosematoidea</taxon>
        <taxon>Tubulinosematidae</taxon>
        <taxon>Anncaliia</taxon>
    </lineage>
</organism>
<evidence type="ECO:0000313" key="1">
    <source>
        <dbReference type="EMBL" id="KCZ79963.1"/>
    </source>
</evidence>
<sequence>MLFFKLVIARITVPHAEKNTSIYEITDPAVLLVSKEHPSKVLTLFDYSSLSQKHLPIGLHELENEILKFQLWHAYYDFPARNFFLELEYDKAIKTELQDNGTLFQAVRGNSTPKMRARSLDHGKFFEIVFDNKCLTVDATKSKERDSYPLRFKPCVKSENQTFTFASKMLALCKLGNELCPGNEGDLTTAEAIVLKKLAEFIS</sequence>
<dbReference type="OrthoDB" id="2186204at2759"/>